<keyword evidence="2" id="KW-0378">Hydrolase</keyword>
<dbReference type="RefSeq" id="WP_146435910.1">
    <property type="nucleotide sequence ID" value="NZ_SJPF01000006.1"/>
</dbReference>
<dbReference type="AlphaFoldDB" id="A0A5C5UWU1"/>
<dbReference type="Proteomes" id="UP000318878">
    <property type="component" value="Unassembled WGS sequence"/>
</dbReference>
<dbReference type="GO" id="GO:0045493">
    <property type="term" value="P:xylan catabolic process"/>
    <property type="evidence" value="ECO:0007669"/>
    <property type="project" value="UniProtKB-KW"/>
</dbReference>
<keyword evidence="2" id="KW-0624">Polysaccharide degradation</keyword>
<feature type="signal peptide" evidence="1">
    <location>
        <begin position="1"/>
        <end position="21"/>
    </location>
</feature>
<keyword evidence="1" id="KW-0732">Signal</keyword>
<keyword evidence="2" id="KW-0119">Carbohydrate metabolism</keyword>
<dbReference type="InterPro" id="IPR029058">
    <property type="entry name" value="AB_hydrolase_fold"/>
</dbReference>
<accession>A0A5C5UWU1</accession>
<gene>
    <name evidence="2" type="primary">xynZ_2</name>
    <name evidence="2" type="ORF">Enr8_45010</name>
</gene>
<keyword evidence="3" id="KW-1185">Reference proteome</keyword>
<name>A0A5C5UWU1_9BACT</name>
<dbReference type="OrthoDB" id="184858at2"/>
<dbReference type="EMBL" id="SJPF01000006">
    <property type="protein sequence ID" value="TWT29845.1"/>
    <property type="molecule type" value="Genomic_DNA"/>
</dbReference>
<proteinExistence type="predicted"/>
<organism evidence="2 3">
    <name type="scientific">Blastopirellula retiformator</name>
    <dbReference type="NCBI Taxonomy" id="2527970"/>
    <lineage>
        <taxon>Bacteria</taxon>
        <taxon>Pseudomonadati</taxon>
        <taxon>Planctomycetota</taxon>
        <taxon>Planctomycetia</taxon>
        <taxon>Pirellulales</taxon>
        <taxon>Pirellulaceae</taxon>
        <taxon>Blastopirellula</taxon>
    </lineage>
</organism>
<comment type="caution">
    <text evidence="2">The sequence shown here is derived from an EMBL/GenBank/DDBJ whole genome shotgun (WGS) entry which is preliminary data.</text>
</comment>
<keyword evidence="2" id="KW-0326">Glycosidase</keyword>
<dbReference type="SUPFAM" id="SSF53474">
    <property type="entry name" value="alpha/beta-Hydrolases"/>
    <property type="match status" value="1"/>
</dbReference>
<keyword evidence="2" id="KW-0858">Xylan degradation</keyword>
<sequence precursor="true">MVRFIILVLMTCSLCVTSAYAQFNIRSTPPPDAVFGEPDENGARLVTFTTYSSTAPVVGIVSPDLFPDTNQGLGEKMNQVEQHRFMTILGPIPPGVYRYRYTCDDAGRWRQLRFPDATPVDLRDIPHGVVAGINYYSPYQQSFAQFHIYTPPGYEWNDKAYPVLYILCDRSESSETWGQLSRVNLLLDNLIDAGQAQPMFLVVCPAPEVRFTEDDEFRDEIRRYLERNYRVLPGAEQRAVFGSAIVDRAFKEFGSFGYIANIDAPTTYFPFRDPERELPTWQQHHQHHQRHLNDEERRKKVRLIWFGYPHGDEHAAKADQLALLLTQHHFPVEVYRSNKTNRWQDRRDYLIELLPKLFQPDPEN</sequence>
<reference evidence="2 3" key="1">
    <citation type="submission" date="2019-02" db="EMBL/GenBank/DDBJ databases">
        <title>Deep-cultivation of Planctomycetes and their phenomic and genomic characterization uncovers novel biology.</title>
        <authorList>
            <person name="Wiegand S."/>
            <person name="Jogler M."/>
            <person name="Boedeker C."/>
            <person name="Pinto D."/>
            <person name="Vollmers J."/>
            <person name="Rivas-Marin E."/>
            <person name="Kohn T."/>
            <person name="Peeters S.H."/>
            <person name="Heuer A."/>
            <person name="Rast P."/>
            <person name="Oberbeckmann S."/>
            <person name="Bunk B."/>
            <person name="Jeske O."/>
            <person name="Meyerdierks A."/>
            <person name="Storesund J.E."/>
            <person name="Kallscheuer N."/>
            <person name="Luecker S."/>
            <person name="Lage O.M."/>
            <person name="Pohl T."/>
            <person name="Merkel B.J."/>
            <person name="Hornburger P."/>
            <person name="Mueller R.-W."/>
            <person name="Bruemmer F."/>
            <person name="Labrenz M."/>
            <person name="Spormann A.M."/>
            <person name="Op Den Camp H."/>
            <person name="Overmann J."/>
            <person name="Amann R."/>
            <person name="Jetten M.S.M."/>
            <person name="Mascher T."/>
            <person name="Medema M.H."/>
            <person name="Devos D.P."/>
            <person name="Kaster A.-K."/>
            <person name="Ovreas L."/>
            <person name="Rohde M."/>
            <person name="Galperin M.Y."/>
            <person name="Jogler C."/>
        </authorList>
    </citation>
    <scope>NUCLEOTIDE SEQUENCE [LARGE SCALE GENOMIC DNA]</scope>
    <source>
        <strain evidence="2 3">Enr8</strain>
    </source>
</reference>
<evidence type="ECO:0000313" key="3">
    <source>
        <dbReference type="Proteomes" id="UP000318878"/>
    </source>
</evidence>
<dbReference type="GO" id="GO:0031176">
    <property type="term" value="F:endo-1,4-beta-xylanase activity"/>
    <property type="evidence" value="ECO:0007669"/>
    <property type="project" value="UniProtKB-EC"/>
</dbReference>
<protein>
    <submittedName>
        <fullName evidence="2">Endo-1,4-beta-xylanase Z</fullName>
        <ecNumber evidence="2">3.2.1.8</ecNumber>
    </submittedName>
</protein>
<feature type="chain" id="PRO_5022981121" evidence="1">
    <location>
        <begin position="22"/>
        <end position="364"/>
    </location>
</feature>
<evidence type="ECO:0000256" key="1">
    <source>
        <dbReference type="SAM" id="SignalP"/>
    </source>
</evidence>
<evidence type="ECO:0000313" key="2">
    <source>
        <dbReference type="EMBL" id="TWT29845.1"/>
    </source>
</evidence>
<dbReference type="EC" id="3.2.1.8" evidence="2"/>
<dbReference type="Gene3D" id="3.40.50.1820">
    <property type="entry name" value="alpha/beta hydrolase"/>
    <property type="match status" value="1"/>
</dbReference>